<sequence>MTSIMISKRLETIANYCPQGAKVADIGSDHALLAAFLLTSGTASYVIAGELNEGPFQAAKKQIDNLQLHQRATVRKGDGLAVLAPQEVDVICIAGMGGQLIASILEAGKDKLDGVSRLILQPNVGADTVRRWLIHNGWQLVAETIMEEDQIIYEILVAEPGDPLVPYTGQDRTVEELIRIGPFLWREHSAALRKKWQAEQQKLQYVAKQLQQSSREEAKLRLDEVNRELQWIEEVVQCLQTDKPSFNGSNS</sequence>
<dbReference type="Gene3D" id="1.10.287.1890">
    <property type="match status" value="1"/>
</dbReference>
<keyword evidence="3" id="KW-1185">Reference proteome</keyword>
<keyword evidence="2" id="KW-0489">Methyltransferase</keyword>
<evidence type="ECO:0000256" key="1">
    <source>
        <dbReference type="SAM" id="Coils"/>
    </source>
</evidence>
<accession>A0A938XX97</accession>
<dbReference type="EC" id="2.1.1.217" evidence="2"/>
<dbReference type="Gene3D" id="3.40.50.150">
    <property type="entry name" value="Vaccinia Virus protein VP39"/>
    <property type="match status" value="1"/>
</dbReference>
<comment type="caution">
    <text evidence="2">The sequence shown here is derived from an EMBL/GenBank/DDBJ whole genome shotgun (WGS) entry which is preliminary data.</text>
</comment>
<dbReference type="PIRSF" id="PIRSF018637">
    <property type="entry name" value="TrmK"/>
    <property type="match status" value="1"/>
</dbReference>
<proteinExistence type="predicted"/>
<evidence type="ECO:0000313" key="2">
    <source>
        <dbReference type="EMBL" id="MBM7589839.1"/>
    </source>
</evidence>
<dbReference type="SUPFAM" id="SSF53335">
    <property type="entry name" value="S-adenosyl-L-methionine-dependent methyltransferases"/>
    <property type="match status" value="1"/>
</dbReference>
<dbReference type="Pfam" id="PF04816">
    <property type="entry name" value="TrmK"/>
    <property type="match status" value="1"/>
</dbReference>
<dbReference type="EMBL" id="JAFBEB010000004">
    <property type="protein sequence ID" value="MBM7589839.1"/>
    <property type="molecule type" value="Genomic_DNA"/>
</dbReference>
<dbReference type="AlphaFoldDB" id="A0A938XX97"/>
<organism evidence="2 3">
    <name type="scientific">Brevibacillus fulvus</name>
    <dbReference type="NCBI Taxonomy" id="1125967"/>
    <lineage>
        <taxon>Bacteria</taxon>
        <taxon>Bacillati</taxon>
        <taxon>Bacillota</taxon>
        <taxon>Bacilli</taxon>
        <taxon>Bacillales</taxon>
        <taxon>Paenibacillaceae</taxon>
        <taxon>Brevibacillus</taxon>
    </lineage>
</organism>
<dbReference type="GO" id="GO:0032259">
    <property type="term" value="P:methylation"/>
    <property type="evidence" value="ECO:0007669"/>
    <property type="project" value="UniProtKB-KW"/>
</dbReference>
<dbReference type="InterPro" id="IPR029063">
    <property type="entry name" value="SAM-dependent_MTases_sf"/>
</dbReference>
<keyword evidence="2" id="KW-0808">Transferase</keyword>
<keyword evidence="1" id="KW-0175">Coiled coil</keyword>
<dbReference type="GO" id="GO:0160105">
    <property type="term" value="F:tRNA (adenine(22)-N1)-methyltransferase activity"/>
    <property type="evidence" value="ECO:0007669"/>
    <property type="project" value="UniProtKB-EC"/>
</dbReference>
<dbReference type="RefSeq" id="WP_204517569.1">
    <property type="nucleotide sequence ID" value="NZ_BAABIN010000007.1"/>
</dbReference>
<dbReference type="Proteomes" id="UP000717624">
    <property type="component" value="Unassembled WGS sequence"/>
</dbReference>
<feature type="coiled-coil region" evidence="1">
    <location>
        <begin position="208"/>
        <end position="242"/>
    </location>
</feature>
<evidence type="ECO:0000313" key="3">
    <source>
        <dbReference type="Proteomes" id="UP000717624"/>
    </source>
</evidence>
<protein>
    <submittedName>
        <fullName evidence="2">tRNA (Adenine22-N1)-methyltransferase</fullName>
        <ecNumber evidence="2">2.1.1.217</ecNumber>
    </submittedName>
</protein>
<gene>
    <name evidence="2" type="ORF">JOD01_001440</name>
</gene>
<name>A0A938XX97_9BACL</name>
<dbReference type="PANTHER" id="PTHR38451:SF1">
    <property type="entry name" value="TRNA (ADENINE(22)-N(1))-METHYLTRANSFERASE"/>
    <property type="match status" value="1"/>
</dbReference>
<dbReference type="PANTHER" id="PTHR38451">
    <property type="entry name" value="TRNA (ADENINE(22)-N(1))-METHYLTRANSFERASE"/>
    <property type="match status" value="1"/>
</dbReference>
<reference evidence="2" key="1">
    <citation type="submission" date="2021-01" db="EMBL/GenBank/DDBJ databases">
        <title>Genomic Encyclopedia of Type Strains, Phase IV (KMG-IV): sequencing the most valuable type-strain genomes for metagenomic binning, comparative biology and taxonomic classification.</title>
        <authorList>
            <person name="Goeker M."/>
        </authorList>
    </citation>
    <scope>NUCLEOTIDE SEQUENCE</scope>
    <source>
        <strain evidence="2">DSM 25523</strain>
    </source>
</reference>
<dbReference type="InterPro" id="IPR006901">
    <property type="entry name" value="TrmK"/>
</dbReference>